<dbReference type="InterPro" id="IPR000281">
    <property type="entry name" value="HTH_RpiR"/>
</dbReference>
<dbReference type="EMBL" id="BAABCX010000009">
    <property type="protein sequence ID" value="GAA3551659.1"/>
    <property type="molecule type" value="Genomic_DNA"/>
</dbReference>
<dbReference type="InterPro" id="IPR046348">
    <property type="entry name" value="SIS_dom_sf"/>
</dbReference>
<reference evidence="7" key="1">
    <citation type="journal article" date="2019" name="Int. J. Syst. Evol. Microbiol.">
        <title>The Global Catalogue of Microorganisms (GCM) 10K type strain sequencing project: providing services to taxonomists for standard genome sequencing and annotation.</title>
        <authorList>
            <consortium name="The Broad Institute Genomics Platform"/>
            <consortium name="The Broad Institute Genome Sequencing Center for Infectious Disease"/>
            <person name="Wu L."/>
            <person name="Ma J."/>
        </authorList>
    </citation>
    <scope>NUCLEOTIDE SEQUENCE [LARGE SCALE GENOMIC DNA]</scope>
    <source>
        <strain evidence="7">JCM 17110</strain>
    </source>
</reference>
<dbReference type="InterPro" id="IPR001347">
    <property type="entry name" value="SIS_dom"/>
</dbReference>
<keyword evidence="2" id="KW-0238">DNA-binding</keyword>
<evidence type="ECO:0000259" key="4">
    <source>
        <dbReference type="PROSITE" id="PS51071"/>
    </source>
</evidence>
<comment type="caution">
    <text evidence="6">The sequence shown here is derived from an EMBL/GenBank/DDBJ whole genome shotgun (WGS) entry which is preliminary data.</text>
</comment>
<protein>
    <submittedName>
        <fullName evidence="6">MurR/RpiR family transcriptional regulator</fullName>
    </submittedName>
</protein>
<feature type="domain" description="HTH rpiR-type" evidence="4">
    <location>
        <begin position="1"/>
        <end position="77"/>
    </location>
</feature>
<dbReference type="SUPFAM" id="SSF46689">
    <property type="entry name" value="Homeodomain-like"/>
    <property type="match status" value="1"/>
</dbReference>
<dbReference type="InterPro" id="IPR047640">
    <property type="entry name" value="RpiR-like"/>
</dbReference>
<proteinExistence type="predicted"/>
<sequence>MTSLLKIAAMQPQLSPTEQKIAGYALAQPELLVQQSSSELAASIGVSQSSIVKFSQKLGFKGYADLRLSLSGAIGRQRDKERDVIHGDIELGDSHHVVMNKLLQSKAGAMQKTLDANNDDNLDLALDLVQRATRIQIAGVGASSLVAKDLGFKLMKLGRAVLVESDSHIQLANASTLTSDDLLIALSYSGASADIVNIARVAKSCGAATLAITGMMDNPLSKEADVVLHTVADEDQARSSSISARDAQFMVTDLLFILLTQVQPDAAEHIANSYKAVEAMKIR</sequence>
<name>A0ABP6WIE4_9GAMM</name>
<keyword evidence="7" id="KW-1185">Reference proteome</keyword>
<evidence type="ECO:0000313" key="6">
    <source>
        <dbReference type="EMBL" id="GAA3551659.1"/>
    </source>
</evidence>
<dbReference type="SUPFAM" id="SSF53697">
    <property type="entry name" value="SIS domain"/>
    <property type="match status" value="1"/>
</dbReference>
<gene>
    <name evidence="6" type="ORF">GCM10022394_34870</name>
</gene>
<evidence type="ECO:0000256" key="3">
    <source>
        <dbReference type="ARBA" id="ARBA00023163"/>
    </source>
</evidence>
<dbReference type="PROSITE" id="PS51464">
    <property type="entry name" value="SIS"/>
    <property type="match status" value="1"/>
</dbReference>
<dbReference type="InterPro" id="IPR036388">
    <property type="entry name" value="WH-like_DNA-bd_sf"/>
</dbReference>
<dbReference type="Gene3D" id="1.10.10.10">
    <property type="entry name" value="Winged helix-like DNA-binding domain superfamily/Winged helix DNA-binding domain"/>
    <property type="match status" value="1"/>
</dbReference>
<dbReference type="InterPro" id="IPR035472">
    <property type="entry name" value="RpiR-like_SIS"/>
</dbReference>
<keyword evidence="1" id="KW-0805">Transcription regulation</keyword>
<evidence type="ECO:0000256" key="2">
    <source>
        <dbReference type="ARBA" id="ARBA00023125"/>
    </source>
</evidence>
<dbReference type="Gene3D" id="3.40.50.10490">
    <property type="entry name" value="Glucose-6-phosphate isomerase like protein, domain 1"/>
    <property type="match status" value="1"/>
</dbReference>
<dbReference type="Pfam" id="PF01380">
    <property type="entry name" value="SIS"/>
    <property type="match status" value="1"/>
</dbReference>
<evidence type="ECO:0000256" key="1">
    <source>
        <dbReference type="ARBA" id="ARBA00023015"/>
    </source>
</evidence>
<dbReference type="CDD" id="cd05013">
    <property type="entry name" value="SIS_RpiR"/>
    <property type="match status" value="1"/>
</dbReference>
<feature type="domain" description="SIS" evidence="5">
    <location>
        <begin position="125"/>
        <end position="265"/>
    </location>
</feature>
<dbReference type="PANTHER" id="PTHR30514:SF17">
    <property type="entry name" value="HTH-TYPE TRANSCRIPTIONAL REGULATOR MURR"/>
    <property type="match status" value="1"/>
</dbReference>
<dbReference type="Pfam" id="PF01418">
    <property type="entry name" value="HTH_6"/>
    <property type="match status" value="1"/>
</dbReference>
<organism evidence="6 7">
    <name type="scientific">Zobellella aerophila</name>
    <dbReference type="NCBI Taxonomy" id="870480"/>
    <lineage>
        <taxon>Bacteria</taxon>
        <taxon>Pseudomonadati</taxon>
        <taxon>Pseudomonadota</taxon>
        <taxon>Gammaproteobacteria</taxon>
        <taxon>Aeromonadales</taxon>
        <taxon>Aeromonadaceae</taxon>
        <taxon>Zobellella</taxon>
    </lineage>
</organism>
<accession>A0ABP6WIE4</accession>
<dbReference type="PROSITE" id="PS51071">
    <property type="entry name" value="HTH_RPIR"/>
    <property type="match status" value="1"/>
</dbReference>
<dbReference type="Proteomes" id="UP001500795">
    <property type="component" value="Unassembled WGS sequence"/>
</dbReference>
<dbReference type="InterPro" id="IPR009057">
    <property type="entry name" value="Homeodomain-like_sf"/>
</dbReference>
<dbReference type="PANTHER" id="PTHR30514">
    <property type="entry name" value="GLUCOKINASE"/>
    <property type="match status" value="1"/>
</dbReference>
<dbReference type="RefSeq" id="WP_344960143.1">
    <property type="nucleotide sequence ID" value="NZ_BAABCX010000009.1"/>
</dbReference>
<evidence type="ECO:0000259" key="5">
    <source>
        <dbReference type="PROSITE" id="PS51464"/>
    </source>
</evidence>
<evidence type="ECO:0000313" key="7">
    <source>
        <dbReference type="Proteomes" id="UP001500795"/>
    </source>
</evidence>
<keyword evidence="3" id="KW-0804">Transcription</keyword>